<dbReference type="Proteomes" id="UP000199598">
    <property type="component" value="Unassembled WGS sequence"/>
</dbReference>
<dbReference type="PROSITE" id="PS00211">
    <property type="entry name" value="ABC_TRANSPORTER_1"/>
    <property type="match status" value="1"/>
</dbReference>
<protein>
    <submittedName>
        <fullName evidence="10">Thiamine transport system ATP-binding protein</fullName>
    </submittedName>
</protein>
<dbReference type="InterPro" id="IPR050093">
    <property type="entry name" value="ABC_SmlMolc_Importer"/>
</dbReference>
<name>A0A1I3YPU8_9HYPH</name>
<dbReference type="GO" id="GO:0005524">
    <property type="term" value="F:ATP binding"/>
    <property type="evidence" value="ECO:0007669"/>
    <property type="project" value="UniProtKB-KW"/>
</dbReference>
<feature type="domain" description="ABC transporter" evidence="9">
    <location>
        <begin position="2"/>
        <end position="230"/>
    </location>
</feature>
<dbReference type="PROSITE" id="PS50893">
    <property type="entry name" value="ABC_TRANSPORTER_2"/>
    <property type="match status" value="1"/>
</dbReference>
<dbReference type="InterPro" id="IPR003439">
    <property type="entry name" value="ABC_transporter-like_ATP-bd"/>
</dbReference>
<evidence type="ECO:0000256" key="4">
    <source>
        <dbReference type="ARBA" id="ARBA00022519"/>
    </source>
</evidence>
<evidence type="ECO:0000256" key="1">
    <source>
        <dbReference type="ARBA" id="ARBA00005417"/>
    </source>
</evidence>
<evidence type="ECO:0000256" key="8">
    <source>
        <dbReference type="ARBA" id="ARBA00023136"/>
    </source>
</evidence>
<keyword evidence="8" id="KW-0472">Membrane</keyword>
<reference evidence="10 11" key="1">
    <citation type="submission" date="2016-10" db="EMBL/GenBank/DDBJ databases">
        <authorList>
            <person name="Varghese N."/>
            <person name="Submissions S."/>
        </authorList>
    </citation>
    <scope>NUCLEOTIDE SEQUENCE [LARGE SCALE GENOMIC DNA]</scope>
    <source>
        <strain evidence="10 11">DSM 16392</strain>
    </source>
</reference>
<evidence type="ECO:0000256" key="7">
    <source>
        <dbReference type="ARBA" id="ARBA00022967"/>
    </source>
</evidence>
<comment type="similarity">
    <text evidence="1">Belongs to the ABC transporter superfamily.</text>
</comment>
<evidence type="ECO:0000313" key="11">
    <source>
        <dbReference type="Proteomes" id="UP000199598"/>
    </source>
</evidence>
<dbReference type="Pfam" id="PF00005">
    <property type="entry name" value="ABC_tran"/>
    <property type="match status" value="1"/>
</dbReference>
<keyword evidence="11" id="KW-1185">Reference proteome</keyword>
<proteinExistence type="inferred from homology"/>
<evidence type="ECO:0000256" key="2">
    <source>
        <dbReference type="ARBA" id="ARBA00022448"/>
    </source>
</evidence>
<organism evidence="10 11">
    <name type="scientific">Pseudovibrio ascidiaceicola</name>
    <dbReference type="NCBI Taxonomy" id="285279"/>
    <lineage>
        <taxon>Bacteria</taxon>
        <taxon>Pseudomonadati</taxon>
        <taxon>Pseudomonadota</taxon>
        <taxon>Alphaproteobacteria</taxon>
        <taxon>Hyphomicrobiales</taxon>
        <taxon>Stappiaceae</taxon>
        <taxon>Pseudovibrio</taxon>
    </lineage>
</organism>
<keyword evidence="5" id="KW-0547">Nucleotide-binding</keyword>
<dbReference type="PANTHER" id="PTHR42781">
    <property type="entry name" value="SPERMIDINE/PUTRESCINE IMPORT ATP-BINDING PROTEIN POTA"/>
    <property type="match status" value="1"/>
</dbReference>
<dbReference type="InterPro" id="IPR027417">
    <property type="entry name" value="P-loop_NTPase"/>
</dbReference>
<comment type="caution">
    <text evidence="10">The sequence shown here is derived from an EMBL/GenBank/DDBJ whole genome shotgun (WGS) entry which is preliminary data.</text>
</comment>
<dbReference type="EMBL" id="FOSK01000004">
    <property type="protein sequence ID" value="SFK33967.1"/>
    <property type="molecule type" value="Genomic_DNA"/>
</dbReference>
<evidence type="ECO:0000256" key="6">
    <source>
        <dbReference type="ARBA" id="ARBA00022840"/>
    </source>
</evidence>
<accession>A0A1I3YPU8</accession>
<dbReference type="InterPro" id="IPR003593">
    <property type="entry name" value="AAA+_ATPase"/>
</dbReference>
<evidence type="ECO:0000313" key="10">
    <source>
        <dbReference type="EMBL" id="SFK33967.1"/>
    </source>
</evidence>
<dbReference type="SUPFAM" id="SSF52540">
    <property type="entry name" value="P-loop containing nucleoside triphosphate hydrolases"/>
    <property type="match status" value="1"/>
</dbReference>
<evidence type="ECO:0000259" key="9">
    <source>
        <dbReference type="PROSITE" id="PS50893"/>
    </source>
</evidence>
<evidence type="ECO:0000256" key="5">
    <source>
        <dbReference type="ARBA" id="ARBA00022741"/>
    </source>
</evidence>
<keyword evidence="7" id="KW-1278">Translocase</keyword>
<keyword evidence="3" id="KW-1003">Cell membrane</keyword>
<sequence>MLKLNSCLIANGAFELHANLYVEAGSSVAVIGPSGAGKSTLLEAIAGFREISQGQLFWKEGEITKQVPGKRPIAMLFQDGNLFPHLTAAQNVALGLRPNGRLSKPEQEQVTAALSRVGLAAMGERKPAELSGGQQSRVALARVLVQHRNLLLLDEPFAALGPALKAEMLDLVAELIAETGTTLLMVSHDPQDARRITSQAILVANGSAHPPAETDQLLNNPPPALREYLG</sequence>
<dbReference type="SMART" id="SM00382">
    <property type="entry name" value="AAA"/>
    <property type="match status" value="1"/>
</dbReference>
<dbReference type="RefSeq" id="WP_093519149.1">
    <property type="nucleotide sequence ID" value="NZ_FOSK01000004.1"/>
</dbReference>
<gene>
    <name evidence="10" type="ORF">SAMN04488518_104160</name>
</gene>
<dbReference type="Gene3D" id="3.40.50.300">
    <property type="entry name" value="P-loop containing nucleotide triphosphate hydrolases"/>
    <property type="match status" value="1"/>
</dbReference>
<keyword evidence="2" id="KW-0813">Transport</keyword>
<keyword evidence="6 10" id="KW-0067">ATP-binding</keyword>
<evidence type="ECO:0000256" key="3">
    <source>
        <dbReference type="ARBA" id="ARBA00022475"/>
    </source>
</evidence>
<dbReference type="PANTHER" id="PTHR42781:SF1">
    <property type="entry name" value="THIAMINE IMPORT ATP-BINDING PROTEIN THIQ"/>
    <property type="match status" value="1"/>
</dbReference>
<keyword evidence="4" id="KW-0997">Cell inner membrane</keyword>
<dbReference type="InterPro" id="IPR017871">
    <property type="entry name" value="ABC_transporter-like_CS"/>
</dbReference>